<dbReference type="Proteomes" id="UP000001740">
    <property type="component" value="Chromosome"/>
</dbReference>
<sequence length="41" mass="4710">MVSIFDTPPKLSCPLNHTLLHRLNQLPTQDLQFYRSASEVV</sequence>
<dbReference type="EMBL" id="CP000967">
    <property type="protein sequence ID" value="ACD58752.1"/>
    <property type="molecule type" value="Genomic_DNA"/>
</dbReference>
<dbReference type="HOGENOM" id="CLU_3278785_0_0_6"/>
<gene>
    <name evidence="1" type="ordered locus">PXO_00739</name>
</gene>
<evidence type="ECO:0000313" key="2">
    <source>
        <dbReference type="Proteomes" id="UP000001740"/>
    </source>
</evidence>
<dbReference type="KEGG" id="xop:PXO_00739"/>
<organism evidence="1 2">
    <name type="scientific">Xanthomonas oryzae pv. oryzae (strain PXO99A)</name>
    <dbReference type="NCBI Taxonomy" id="360094"/>
    <lineage>
        <taxon>Bacteria</taxon>
        <taxon>Pseudomonadati</taxon>
        <taxon>Pseudomonadota</taxon>
        <taxon>Gammaproteobacteria</taxon>
        <taxon>Lysobacterales</taxon>
        <taxon>Lysobacteraceae</taxon>
        <taxon>Xanthomonas</taxon>
    </lineage>
</organism>
<reference evidence="1 2" key="1">
    <citation type="journal article" date="2008" name="BMC Genomics">
        <title>Genome sequence and rapid evolution of the rice pathogen Xanthomonas oryzae pv. oryzae PXO99A.</title>
        <authorList>
            <person name="Salzberg S.L."/>
            <person name="Sommer D.D."/>
            <person name="Schatz M.C."/>
            <person name="Phillippy A.M."/>
            <person name="Rabinowicz P.D."/>
            <person name="Tsuge S."/>
            <person name="Furutani A."/>
            <person name="Ochiai H."/>
            <person name="Delcher A.L."/>
            <person name="Kelley D."/>
            <person name="Madupu R."/>
            <person name="Puiu D."/>
            <person name="Radune D."/>
            <person name="Shumway M."/>
            <person name="Trapnell C."/>
            <person name="Aparna G."/>
            <person name="Jha G."/>
            <person name="Pandey A."/>
            <person name="Patil P.B."/>
            <person name="Ishihara H."/>
            <person name="Meyer D.F."/>
            <person name="Szurek B."/>
            <person name="Verdier V."/>
            <person name="Koebnik R."/>
            <person name="Dow J.M."/>
            <person name="Ryan R.P."/>
            <person name="Hirata H."/>
            <person name="Tsuyumu S."/>
            <person name="Won Lee S."/>
            <person name="Seo Y.S."/>
            <person name="Sriariyanum M."/>
            <person name="Ronald P.C."/>
            <person name="Sonti R.V."/>
            <person name="Van Sluys M.A."/>
            <person name="Leach J.E."/>
            <person name="White F.F."/>
            <person name="Bogdanove A.J."/>
        </authorList>
    </citation>
    <scope>NUCLEOTIDE SEQUENCE [LARGE SCALE GENOMIC DNA]</scope>
    <source>
        <strain evidence="1 2">PXO99A</strain>
    </source>
</reference>
<protein>
    <submittedName>
        <fullName evidence="1">Uncharacterized protein</fullName>
    </submittedName>
</protein>
<accession>A0A0K0GJY2</accession>
<dbReference type="AlphaFoldDB" id="A0A0K0GJY2"/>
<evidence type="ECO:0000313" key="1">
    <source>
        <dbReference type="EMBL" id="ACD58752.1"/>
    </source>
</evidence>
<proteinExistence type="predicted"/>
<name>A0A0K0GJY2_XANOP</name>